<dbReference type="AlphaFoldDB" id="A0AAV7U146"/>
<evidence type="ECO:0000256" key="1">
    <source>
        <dbReference type="SAM" id="MobiDB-lite"/>
    </source>
</evidence>
<accession>A0AAV7U146</accession>
<dbReference type="Proteomes" id="UP001066276">
    <property type="component" value="Chromosome 3_2"/>
</dbReference>
<gene>
    <name evidence="2" type="ORF">NDU88_007915</name>
</gene>
<comment type="caution">
    <text evidence="2">The sequence shown here is derived from an EMBL/GenBank/DDBJ whole genome shotgun (WGS) entry which is preliminary data.</text>
</comment>
<feature type="compositionally biased region" description="Basic and acidic residues" evidence="1">
    <location>
        <begin position="46"/>
        <end position="57"/>
    </location>
</feature>
<proteinExistence type="predicted"/>
<protein>
    <submittedName>
        <fullName evidence="2">Uncharacterized protein</fullName>
    </submittedName>
</protein>
<feature type="region of interest" description="Disordered" evidence="1">
    <location>
        <begin position="22"/>
        <end position="98"/>
    </location>
</feature>
<evidence type="ECO:0000313" key="2">
    <source>
        <dbReference type="EMBL" id="KAJ1182734.1"/>
    </source>
</evidence>
<reference evidence="2" key="1">
    <citation type="journal article" date="2022" name="bioRxiv">
        <title>Sequencing and chromosome-scale assembly of the giantPleurodeles waltlgenome.</title>
        <authorList>
            <person name="Brown T."/>
            <person name="Elewa A."/>
            <person name="Iarovenko S."/>
            <person name="Subramanian E."/>
            <person name="Araus A.J."/>
            <person name="Petzold A."/>
            <person name="Susuki M."/>
            <person name="Suzuki K.-i.T."/>
            <person name="Hayashi T."/>
            <person name="Toyoda A."/>
            <person name="Oliveira C."/>
            <person name="Osipova E."/>
            <person name="Leigh N.D."/>
            <person name="Simon A."/>
            <person name="Yun M.H."/>
        </authorList>
    </citation>
    <scope>NUCLEOTIDE SEQUENCE</scope>
    <source>
        <strain evidence="2">20211129_DDA</strain>
        <tissue evidence="2">Liver</tissue>
    </source>
</reference>
<name>A0AAV7U146_PLEWA</name>
<dbReference type="EMBL" id="JANPWB010000006">
    <property type="protein sequence ID" value="KAJ1182734.1"/>
    <property type="molecule type" value="Genomic_DNA"/>
</dbReference>
<keyword evidence="3" id="KW-1185">Reference proteome</keyword>
<evidence type="ECO:0000313" key="3">
    <source>
        <dbReference type="Proteomes" id="UP001066276"/>
    </source>
</evidence>
<sequence length="98" mass="10322">MAARAAGAEARLRFLSFGSSLLPLPLTRSWPGRAAGGSAGGPEPVLARREPRKEELRGPGQEGEEEEPPGGAGAEPPLCRQVEHRSGMDYVSPQFGVD</sequence>
<organism evidence="2 3">
    <name type="scientific">Pleurodeles waltl</name>
    <name type="common">Iberian ribbed newt</name>
    <dbReference type="NCBI Taxonomy" id="8319"/>
    <lineage>
        <taxon>Eukaryota</taxon>
        <taxon>Metazoa</taxon>
        <taxon>Chordata</taxon>
        <taxon>Craniata</taxon>
        <taxon>Vertebrata</taxon>
        <taxon>Euteleostomi</taxon>
        <taxon>Amphibia</taxon>
        <taxon>Batrachia</taxon>
        <taxon>Caudata</taxon>
        <taxon>Salamandroidea</taxon>
        <taxon>Salamandridae</taxon>
        <taxon>Pleurodelinae</taxon>
        <taxon>Pleurodeles</taxon>
    </lineage>
</organism>